<dbReference type="EMBL" id="DS665115">
    <property type="protein sequence ID" value="EEC03293.1"/>
    <property type="molecule type" value="Genomic_DNA"/>
</dbReference>
<feature type="compositionally biased region" description="Polar residues" evidence="1">
    <location>
        <begin position="48"/>
        <end position="63"/>
    </location>
</feature>
<dbReference type="VEuPathDB" id="VectorBase:ISCI002200"/>
<evidence type="ECO:0000313" key="4">
    <source>
        <dbReference type="Proteomes" id="UP000001555"/>
    </source>
</evidence>
<dbReference type="EnsemblMetazoa" id="ISCW002200-RA">
    <property type="protein sequence ID" value="ISCW002200-PA"/>
    <property type="gene ID" value="ISCW002200"/>
</dbReference>
<feature type="compositionally biased region" description="Basic and acidic residues" evidence="1">
    <location>
        <begin position="25"/>
        <end position="38"/>
    </location>
</feature>
<dbReference type="Proteomes" id="UP000001555">
    <property type="component" value="Unassembled WGS sequence"/>
</dbReference>
<feature type="region of interest" description="Disordered" evidence="1">
    <location>
        <begin position="1"/>
        <end position="63"/>
    </location>
</feature>
<organism>
    <name type="scientific">Ixodes scapularis</name>
    <name type="common">Black-legged tick</name>
    <name type="synonym">Deer tick</name>
    <dbReference type="NCBI Taxonomy" id="6945"/>
    <lineage>
        <taxon>Eukaryota</taxon>
        <taxon>Metazoa</taxon>
        <taxon>Ecdysozoa</taxon>
        <taxon>Arthropoda</taxon>
        <taxon>Chelicerata</taxon>
        <taxon>Arachnida</taxon>
        <taxon>Acari</taxon>
        <taxon>Parasitiformes</taxon>
        <taxon>Ixodida</taxon>
        <taxon>Ixodoidea</taxon>
        <taxon>Ixodidae</taxon>
        <taxon>Ixodinae</taxon>
        <taxon>Ixodes</taxon>
    </lineage>
</organism>
<dbReference type="HOGENOM" id="CLU_2888237_0_0_1"/>
<dbReference type="AlphaFoldDB" id="B7P9M1"/>
<reference evidence="2 4" key="1">
    <citation type="submission" date="2008-03" db="EMBL/GenBank/DDBJ databases">
        <title>Annotation of Ixodes scapularis.</title>
        <authorList>
            <consortium name="Ixodes scapularis Genome Project Consortium"/>
            <person name="Caler E."/>
            <person name="Hannick L.I."/>
            <person name="Bidwell S."/>
            <person name="Joardar V."/>
            <person name="Thiagarajan M."/>
            <person name="Amedeo P."/>
            <person name="Galinsky K.J."/>
            <person name="Schobel S."/>
            <person name="Inman J."/>
            <person name="Hostetler J."/>
            <person name="Miller J."/>
            <person name="Hammond M."/>
            <person name="Megy K."/>
            <person name="Lawson D."/>
            <person name="Kodira C."/>
            <person name="Sutton G."/>
            <person name="Meyer J."/>
            <person name="Hill C.A."/>
            <person name="Birren B."/>
            <person name="Nene V."/>
            <person name="Collins F."/>
            <person name="Alarcon-Chaidez F."/>
            <person name="Wikel S."/>
            <person name="Strausberg R."/>
        </authorList>
    </citation>
    <scope>NUCLEOTIDE SEQUENCE [LARGE SCALE GENOMIC DNA]</scope>
    <source>
        <strain evidence="4">Wikel</strain>
        <strain evidence="2">Wikel colony</strain>
    </source>
</reference>
<dbReference type="PaxDb" id="6945-B7P9M1"/>
<reference evidence="3" key="2">
    <citation type="submission" date="2020-05" db="UniProtKB">
        <authorList>
            <consortium name="EnsemblMetazoa"/>
        </authorList>
    </citation>
    <scope>IDENTIFICATION</scope>
    <source>
        <strain evidence="3">wikel</strain>
    </source>
</reference>
<evidence type="ECO:0000313" key="2">
    <source>
        <dbReference type="EMBL" id="EEC03293.1"/>
    </source>
</evidence>
<dbReference type="EMBL" id="ABJB010321363">
    <property type="status" value="NOT_ANNOTATED_CDS"/>
    <property type="molecule type" value="Genomic_DNA"/>
</dbReference>
<keyword evidence="4" id="KW-1185">Reference proteome</keyword>
<evidence type="ECO:0000313" key="3">
    <source>
        <dbReference type="EnsemblMetazoa" id="ISCW002200-PA"/>
    </source>
</evidence>
<sequence>MMAHPAKMAPTSRLERRCSRSATRTRAEQKGQHKEAVVRPHLARTDGLTATSTRTNFSEQNPF</sequence>
<dbReference type="VEuPathDB" id="VectorBase:ISCW002200"/>
<gene>
    <name evidence="2" type="ORF">IscW_ISCW002200</name>
</gene>
<evidence type="ECO:0000256" key="1">
    <source>
        <dbReference type="SAM" id="MobiDB-lite"/>
    </source>
</evidence>
<protein>
    <submittedName>
        <fullName evidence="2 3">Uncharacterized protein</fullName>
    </submittedName>
</protein>
<proteinExistence type="predicted"/>
<dbReference type="InParanoid" id="B7P9M1"/>
<name>B7P9M1_IXOSC</name>
<accession>B7P9M1</accession>